<reference evidence="8" key="1">
    <citation type="journal article" date="2008" name="Nature">
        <title>The amphioxus genome and the evolution of the chordate karyotype.</title>
        <authorList>
            <consortium name="US DOE Joint Genome Institute (JGI-PGF)"/>
            <person name="Putnam N.H."/>
            <person name="Butts T."/>
            <person name="Ferrier D.E.K."/>
            <person name="Furlong R.F."/>
            <person name="Hellsten U."/>
            <person name="Kawashima T."/>
            <person name="Robinson-Rechavi M."/>
            <person name="Shoguchi E."/>
            <person name="Terry A."/>
            <person name="Yu J.-K."/>
            <person name="Benito-Gutierrez E.L."/>
            <person name="Dubchak I."/>
            <person name="Garcia-Fernandez J."/>
            <person name="Gibson-Brown J.J."/>
            <person name="Grigoriev I.V."/>
            <person name="Horton A.C."/>
            <person name="de Jong P.J."/>
            <person name="Jurka J."/>
            <person name="Kapitonov V.V."/>
            <person name="Kohara Y."/>
            <person name="Kuroki Y."/>
            <person name="Lindquist E."/>
            <person name="Lucas S."/>
            <person name="Osoegawa K."/>
            <person name="Pennacchio L.A."/>
            <person name="Salamov A.A."/>
            <person name="Satou Y."/>
            <person name="Sauka-Spengler T."/>
            <person name="Schmutz J."/>
            <person name="Shin-I T."/>
            <person name="Toyoda A."/>
            <person name="Bronner-Fraser M."/>
            <person name="Fujiyama A."/>
            <person name="Holland L.Z."/>
            <person name="Holland P.W.H."/>
            <person name="Satoh N."/>
            <person name="Rokhsar D.S."/>
        </authorList>
    </citation>
    <scope>NUCLEOTIDE SEQUENCE [LARGE SCALE GENOMIC DNA]</scope>
    <source>
        <strain evidence="8">S238N-H82</strain>
        <tissue evidence="8">Testes</tissue>
    </source>
</reference>
<keyword evidence="5" id="KW-0812">Transmembrane</keyword>
<name>C3ZSM8_BRAFL</name>
<evidence type="ECO:0000256" key="5">
    <source>
        <dbReference type="SAM" id="Phobius"/>
    </source>
</evidence>
<keyword evidence="1" id="KW-0433">Leucine-rich repeat</keyword>
<sequence>MGRRWRHLLMFLLIILKEPNMPEAGCSCVTSSRCECIGITSIPQNLPTSICVLDLRANPINSIQPGAFANLTRLQLLDMSKNQLEVIQSGTFSNLTNLEVLWLVNNKITTIQPGAFRCLPRLEKLYLRHNKITLIQLGVFTNLPHKFDLKGITQSSSIQSGTSANLTRLRELYLSHNRIALIQPDAFANLPQLEVLCLRDNKISMIQPGTLANLTRLKELSLRRNKITMLEPGAFTNLPQLQDLSLAYNQITVIEAGTFANLPQLQMLDLCHNQITMIQAGAFANLPQLEMLDLCHNQITKFPTCTSEFANLARLHLCSNQITNIHSGALSNLSKLQLLDLRSNKMSTIPPSVFGFLTSIRSVKVDNNPWQCDCKMIPLKLKITEFPSFKNQILCAQPAKLQNQKLTDVNIEDMTCEEPTIPTLPVVIDTQVTSNNCHNDTVASRYNCYFVRNDGSKAGKTRATPASLVSITSEKPESTLSNETGTGLYPLAGFITGPVVGFVLVGTALLIFWQKRKAFYPPLRQNPNCADCTTNTVAFEMTGGHNQDSHDHHEDIDSEQGATGQYHYYHQYEDEDNQHGATGQYQATPDTNTIATVESGHDHRYEDMNQHNNQTERGRFQANTTPDVNTTAAVSSGHDNQTGERQSQANNDFNTYTATTRSVQHDHYEDPNHQNDHTGEEDQYRDITKSKTNPTIYV</sequence>
<dbReference type="SMART" id="SM00369">
    <property type="entry name" value="LRR_TYP"/>
    <property type="match status" value="12"/>
</dbReference>
<dbReference type="InterPro" id="IPR000483">
    <property type="entry name" value="Cys-rich_flank_reg_C"/>
</dbReference>
<evidence type="ECO:0000256" key="2">
    <source>
        <dbReference type="ARBA" id="ARBA00022729"/>
    </source>
</evidence>
<dbReference type="eggNOG" id="KOG0619">
    <property type="taxonomic scope" value="Eukaryota"/>
</dbReference>
<feature type="domain" description="LRRCT" evidence="7">
    <location>
        <begin position="368"/>
        <end position="417"/>
    </location>
</feature>
<evidence type="ECO:0000313" key="8">
    <source>
        <dbReference type="EMBL" id="EEN44430.1"/>
    </source>
</evidence>
<evidence type="ECO:0000256" key="1">
    <source>
        <dbReference type="ARBA" id="ARBA00022614"/>
    </source>
</evidence>
<dbReference type="EMBL" id="GG666674">
    <property type="protein sequence ID" value="EEN44430.1"/>
    <property type="molecule type" value="Genomic_DNA"/>
</dbReference>
<feature type="region of interest" description="Disordered" evidence="4">
    <location>
        <begin position="666"/>
        <end position="698"/>
    </location>
</feature>
<keyword evidence="5" id="KW-0472">Membrane</keyword>
<dbReference type="SMART" id="SM00082">
    <property type="entry name" value="LRRCT"/>
    <property type="match status" value="1"/>
</dbReference>
<protein>
    <recommendedName>
        <fullName evidence="7">LRRCT domain-containing protein</fullName>
    </recommendedName>
</protein>
<accession>C3ZSM8</accession>
<dbReference type="SMART" id="SM00365">
    <property type="entry name" value="LRR_SD22"/>
    <property type="match status" value="9"/>
</dbReference>
<dbReference type="InterPro" id="IPR050328">
    <property type="entry name" value="Dev_Immune_Receptor"/>
</dbReference>
<feature type="transmembrane region" description="Helical" evidence="5">
    <location>
        <begin position="488"/>
        <end position="513"/>
    </location>
</feature>
<proteinExistence type="predicted"/>
<feature type="chain" id="PRO_5002936806" description="LRRCT domain-containing protein" evidence="6">
    <location>
        <begin position="25"/>
        <end position="698"/>
    </location>
</feature>
<evidence type="ECO:0000256" key="6">
    <source>
        <dbReference type="SAM" id="SignalP"/>
    </source>
</evidence>
<evidence type="ECO:0000256" key="4">
    <source>
        <dbReference type="SAM" id="MobiDB-lite"/>
    </source>
</evidence>
<dbReference type="PROSITE" id="PS51450">
    <property type="entry name" value="LRR"/>
    <property type="match status" value="2"/>
</dbReference>
<feature type="signal peptide" evidence="6">
    <location>
        <begin position="1"/>
        <end position="24"/>
    </location>
</feature>
<dbReference type="Gene3D" id="3.80.10.10">
    <property type="entry name" value="Ribonuclease Inhibitor"/>
    <property type="match status" value="3"/>
</dbReference>
<feature type="region of interest" description="Disordered" evidence="4">
    <location>
        <begin position="615"/>
        <end position="651"/>
    </location>
</feature>
<organism>
    <name type="scientific">Branchiostoma floridae</name>
    <name type="common">Florida lancelet</name>
    <name type="synonym">Amphioxus</name>
    <dbReference type="NCBI Taxonomy" id="7739"/>
    <lineage>
        <taxon>Eukaryota</taxon>
        <taxon>Metazoa</taxon>
        <taxon>Chordata</taxon>
        <taxon>Cephalochordata</taxon>
        <taxon>Leptocardii</taxon>
        <taxon>Amphioxiformes</taxon>
        <taxon>Branchiostomatidae</taxon>
        <taxon>Branchiostoma</taxon>
    </lineage>
</organism>
<dbReference type="PANTHER" id="PTHR24373">
    <property type="entry name" value="SLIT RELATED LEUCINE-RICH REPEAT NEURONAL PROTEIN"/>
    <property type="match status" value="1"/>
</dbReference>
<dbReference type="InterPro" id="IPR032675">
    <property type="entry name" value="LRR_dom_sf"/>
</dbReference>
<dbReference type="InParanoid" id="C3ZSM8"/>
<evidence type="ECO:0000259" key="7">
    <source>
        <dbReference type="SMART" id="SM00082"/>
    </source>
</evidence>
<dbReference type="AlphaFoldDB" id="C3ZSM8"/>
<evidence type="ECO:0000256" key="3">
    <source>
        <dbReference type="ARBA" id="ARBA00022737"/>
    </source>
</evidence>
<dbReference type="SUPFAM" id="SSF52058">
    <property type="entry name" value="L domain-like"/>
    <property type="match status" value="1"/>
</dbReference>
<dbReference type="InterPro" id="IPR003591">
    <property type="entry name" value="Leu-rich_rpt_typical-subtyp"/>
</dbReference>
<dbReference type="PANTHER" id="PTHR24373:SF398">
    <property type="entry name" value="LEUCINE-RICH REPEAT-CONTAINING G-PROTEIN COUPLED RECEPTOR 6"/>
    <property type="match status" value="1"/>
</dbReference>
<gene>
    <name evidence="8" type="ORF">BRAFLDRAFT_63368</name>
</gene>
<dbReference type="InterPro" id="IPR001611">
    <property type="entry name" value="Leu-rich_rpt"/>
</dbReference>
<dbReference type="FunFam" id="3.80.10.10:FF:001164">
    <property type="entry name" value="GH01279p"/>
    <property type="match status" value="1"/>
</dbReference>
<keyword evidence="2 6" id="KW-0732">Signal</keyword>
<keyword evidence="5" id="KW-1133">Transmembrane helix</keyword>
<dbReference type="Pfam" id="PF13855">
    <property type="entry name" value="LRR_8"/>
    <property type="match status" value="4"/>
</dbReference>
<feature type="compositionally biased region" description="Polar residues" evidence="4">
    <location>
        <begin position="620"/>
        <end position="651"/>
    </location>
</feature>
<feature type="compositionally biased region" description="Basic and acidic residues" evidence="4">
    <location>
        <begin position="666"/>
        <end position="689"/>
    </location>
</feature>
<keyword evidence="3" id="KW-0677">Repeat</keyword>